<evidence type="ECO:0000256" key="1">
    <source>
        <dbReference type="SAM" id="MobiDB-lite"/>
    </source>
</evidence>
<accession>A0A813P0K1</accession>
<feature type="compositionally biased region" description="Polar residues" evidence="1">
    <location>
        <begin position="341"/>
        <end position="352"/>
    </location>
</feature>
<dbReference type="SUPFAM" id="SSF81321">
    <property type="entry name" value="Family A G protein-coupled receptor-like"/>
    <property type="match status" value="1"/>
</dbReference>
<dbReference type="EMBL" id="CAJNOQ010000041">
    <property type="protein sequence ID" value="CAF0745594.1"/>
    <property type="molecule type" value="Genomic_DNA"/>
</dbReference>
<evidence type="ECO:0000313" key="6">
    <source>
        <dbReference type="EMBL" id="CAF3524331.1"/>
    </source>
</evidence>
<feature type="compositionally biased region" description="Basic residues" evidence="1">
    <location>
        <begin position="264"/>
        <end position="274"/>
    </location>
</feature>
<sequence>MYFKSIIKDTIANVASPLIDGITKRFEKPQYRCSIDGDISSISKTIFIILFIILVIKPMIAGIGFNMFLPSCCKNKQRKNLIAQSQYRTTLLVTIFLLLNFFFAFPYYFVSTFNGILTRVQSTKHVFIIVLKICFILRISNIILECLAFFIFERNSWIVLSKILFYLTCKHFEVLNVHDDELLMSTDEEINKSIRILLQGQSSSSTLTQDSNEDDYETMIMTNQKQPDKKRNDQNHVVKKKPNKETLKASTESDTSDEAVPRPKQVKKKPNHILKKSESDTITDEEVLEQMAIMIKKSSKMEQQTLPDNETNDIEMRPTNIKSKSKKKDEKEDNQVLKKLSPSSKMTSNHVRSNIPKPKNKAIDDEQSSDYDDDVFEKEKLSSDDQINIIQRKPKNHLSNNKDMIRINNETRRAFDDKITIVPTLPTDTLKNSNRLKITSNHTQQNNMDKTNRARAKSLKYQTKITEMSHDV</sequence>
<comment type="caution">
    <text evidence="4">The sequence shown here is derived from an EMBL/GenBank/DDBJ whole genome shotgun (WGS) entry which is preliminary data.</text>
</comment>
<dbReference type="AlphaFoldDB" id="A0A813P0K1"/>
<dbReference type="Proteomes" id="UP000677228">
    <property type="component" value="Unassembled WGS sequence"/>
</dbReference>
<dbReference type="Proteomes" id="UP000663829">
    <property type="component" value="Unassembled WGS sequence"/>
</dbReference>
<dbReference type="EMBL" id="CAJOBC010000041">
    <property type="protein sequence ID" value="CAF3524331.1"/>
    <property type="molecule type" value="Genomic_DNA"/>
</dbReference>
<feature type="transmembrane region" description="Helical" evidence="2">
    <location>
        <begin position="90"/>
        <end position="109"/>
    </location>
</feature>
<dbReference type="Proteomes" id="UP000682733">
    <property type="component" value="Unassembled WGS sequence"/>
</dbReference>
<protein>
    <submittedName>
        <fullName evidence="4">Uncharacterized protein</fullName>
    </submittedName>
</protein>
<keyword evidence="2" id="KW-0812">Transmembrane</keyword>
<organism evidence="4 7">
    <name type="scientific">Didymodactylos carnosus</name>
    <dbReference type="NCBI Taxonomy" id="1234261"/>
    <lineage>
        <taxon>Eukaryota</taxon>
        <taxon>Metazoa</taxon>
        <taxon>Spiralia</taxon>
        <taxon>Gnathifera</taxon>
        <taxon>Rotifera</taxon>
        <taxon>Eurotatoria</taxon>
        <taxon>Bdelloidea</taxon>
        <taxon>Philodinida</taxon>
        <taxon>Philodinidae</taxon>
        <taxon>Didymodactylos</taxon>
    </lineage>
</organism>
<evidence type="ECO:0000313" key="7">
    <source>
        <dbReference type="Proteomes" id="UP000663829"/>
    </source>
</evidence>
<dbReference type="EMBL" id="CAJNOK010000240">
    <property type="protein sequence ID" value="CAF0739134.1"/>
    <property type="molecule type" value="Genomic_DNA"/>
</dbReference>
<reference evidence="4" key="1">
    <citation type="submission" date="2021-02" db="EMBL/GenBank/DDBJ databases">
        <authorList>
            <person name="Nowell W R."/>
        </authorList>
    </citation>
    <scope>NUCLEOTIDE SEQUENCE</scope>
</reference>
<evidence type="ECO:0000313" key="4">
    <source>
        <dbReference type="EMBL" id="CAF0745594.1"/>
    </source>
</evidence>
<feature type="region of interest" description="Disordered" evidence="1">
    <location>
        <begin position="298"/>
        <end position="372"/>
    </location>
</feature>
<feature type="transmembrane region" description="Helical" evidence="2">
    <location>
        <begin position="46"/>
        <end position="69"/>
    </location>
</feature>
<evidence type="ECO:0000313" key="3">
    <source>
        <dbReference type="EMBL" id="CAF0739134.1"/>
    </source>
</evidence>
<feature type="transmembrane region" description="Helical" evidence="2">
    <location>
        <begin position="129"/>
        <end position="152"/>
    </location>
</feature>
<evidence type="ECO:0000313" key="5">
    <source>
        <dbReference type="EMBL" id="CAF3516295.1"/>
    </source>
</evidence>
<feature type="region of interest" description="Disordered" evidence="1">
    <location>
        <begin position="222"/>
        <end position="282"/>
    </location>
</feature>
<gene>
    <name evidence="4" type="ORF">GPM918_LOCUS518</name>
    <name evidence="3" type="ORF">OVA965_LOCUS1328</name>
    <name evidence="6" type="ORF">SRO942_LOCUS519</name>
    <name evidence="5" type="ORF">TMI583_LOCUS1329</name>
</gene>
<dbReference type="Proteomes" id="UP000681722">
    <property type="component" value="Unassembled WGS sequence"/>
</dbReference>
<evidence type="ECO:0000256" key="2">
    <source>
        <dbReference type="SAM" id="Phobius"/>
    </source>
</evidence>
<proteinExistence type="predicted"/>
<keyword evidence="2" id="KW-0472">Membrane</keyword>
<keyword evidence="2" id="KW-1133">Transmembrane helix</keyword>
<name>A0A813P0K1_9BILA</name>
<dbReference type="EMBL" id="CAJOBA010000240">
    <property type="protein sequence ID" value="CAF3516295.1"/>
    <property type="molecule type" value="Genomic_DNA"/>
</dbReference>
<keyword evidence="7" id="KW-1185">Reference proteome</keyword>
<feature type="compositionally biased region" description="Basic and acidic residues" evidence="1">
    <location>
        <begin position="226"/>
        <end position="236"/>
    </location>
</feature>
<feature type="compositionally biased region" description="Basic and acidic residues" evidence="1">
    <location>
        <begin position="327"/>
        <end position="336"/>
    </location>
</feature>